<sequence>MPLHLIAYELTTPSQDAGPLTATIKSIGPWARALESQWLLISPKSQTELVDILSPHIASTDRLIVATVEPSHWMARNLPEHVVRWLNSCARLLAGGRQRSAARMSC</sequence>
<dbReference type="Proteomes" id="UP000318141">
    <property type="component" value="Unassembled WGS sequence"/>
</dbReference>
<reference evidence="1 2" key="1">
    <citation type="submission" date="2019-07" db="EMBL/GenBank/DDBJ databases">
        <title>Genome sequencing of lignin-degrading bacterial isolates.</title>
        <authorList>
            <person name="Gladden J."/>
        </authorList>
    </citation>
    <scope>NUCLEOTIDE SEQUENCE [LARGE SCALE GENOMIC DNA]</scope>
    <source>
        <strain evidence="1 2">J11</strain>
    </source>
</reference>
<gene>
    <name evidence="1" type="ORF">L602_000500000350</name>
</gene>
<dbReference type="EMBL" id="VLJN01000045">
    <property type="protein sequence ID" value="TWG80389.1"/>
    <property type="molecule type" value="Genomic_DNA"/>
</dbReference>
<organism evidence="1 2">
    <name type="scientific">Cupriavidus gilardii J11</name>
    <dbReference type="NCBI Taxonomy" id="936133"/>
    <lineage>
        <taxon>Bacteria</taxon>
        <taxon>Pseudomonadati</taxon>
        <taxon>Pseudomonadota</taxon>
        <taxon>Betaproteobacteria</taxon>
        <taxon>Burkholderiales</taxon>
        <taxon>Burkholderiaceae</taxon>
        <taxon>Cupriavidus</taxon>
    </lineage>
</organism>
<protein>
    <recommendedName>
        <fullName evidence="3">CRISPR-associated protein Cas2</fullName>
    </recommendedName>
</protein>
<dbReference type="OrthoDB" id="2656750at2"/>
<evidence type="ECO:0000313" key="1">
    <source>
        <dbReference type="EMBL" id="TWG80389.1"/>
    </source>
</evidence>
<evidence type="ECO:0008006" key="3">
    <source>
        <dbReference type="Google" id="ProtNLM"/>
    </source>
</evidence>
<proteinExistence type="predicted"/>
<comment type="caution">
    <text evidence="1">The sequence shown here is derived from an EMBL/GenBank/DDBJ whole genome shotgun (WGS) entry which is preliminary data.</text>
</comment>
<name>A0A562B5Y2_9BURK</name>
<accession>A0A562B5Y2</accession>
<keyword evidence="2" id="KW-1185">Reference proteome</keyword>
<dbReference type="AlphaFoldDB" id="A0A562B5Y2"/>
<evidence type="ECO:0000313" key="2">
    <source>
        <dbReference type="Proteomes" id="UP000318141"/>
    </source>
</evidence>